<feature type="region of interest" description="Disordered" evidence="9">
    <location>
        <begin position="1509"/>
        <end position="1534"/>
    </location>
</feature>
<evidence type="ECO:0000256" key="1">
    <source>
        <dbReference type="ARBA" id="ARBA00012368"/>
    </source>
</evidence>
<feature type="compositionally biased region" description="Pro residues" evidence="9">
    <location>
        <begin position="1125"/>
        <end position="1135"/>
    </location>
</feature>
<dbReference type="Gene3D" id="1.25.40.20">
    <property type="entry name" value="Ankyrin repeat-containing domain"/>
    <property type="match status" value="2"/>
</dbReference>
<keyword evidence="8" id="KW-0378">Hydrolase</keyword>
<feature type="compositionally biased region" description="Acidic residues" evidence="9">
    <location>
        <begin position="3453"/>
        <end position="3468"/>
    </location>
</feature>
<evidence type="ECO:0000313" key="15">
    <source>
        <dbReference type="Proteomes" id="UP001487740"/>
    </source>
</evidence>
<dbReference type="CDD" id="cd17114">
    <property type="entry name" value="RA_PLC-epsilon"/>
    <property type="match status" value="1"/>
</dbReference>
<dbReference type="InterPro" id="IPR001711">
    <property type="entry name" value="PLipase_C_Pinositol-sp_Y"/>
</dbReference>
<feature type="region of interest" description="Disordered" evidence="9">
    <location>
        <begin position="3121"/>
        <end position="3150"/>
    </location>
</feature>
<dbReference type="GO" id="GO:0051209">
    <property type="term" value="P:release of sequestered calcium ion into cytosol"/>
    <property type="evidence" value="ECO:0007669"/>
    <property type="project" value="TreeGrafter"/>
</dbReference>
<dbReference type="SUPFAM" id="SSF54236">
    <property type="entry name" value="Ubiquitin-like"/>
    <property type="match status" value="2"/>
</dbReference>
<feature type="domain" description="C2" evidence="10">
    <location>
        <begin position="3714"/>
        <end position="3840"/>
    </location>
</feature>
<dbReference type="GO" id="GO:0048015">
    <property type="term" value="P:phosphatidylinositol-mediated signaling"/>
    <property type="evidence" value="ECO:0007669"/>
    <property type="project" value="TreeGrafter"/>
</dbReference>
<dbReference type="SUPFAM" id="SSF47473">
    <property type="entry name" value="EF-hand"/>
    <property type="match status" value="1"/>
</dbReference>
<feature type="compositionally biased region" description="Low complexity" evidence="9">
    <location>
        <begin position="1743"/>
        <end position="1776"/>
    </location>
</feature>
<dbReference type="PROSITE" id="PS50200">
    <property type="entry name" value="RA"/>
    <property type="match status" value="2"/>
</dbReference>
<dbReference type="PROSITE" id="PS00018">
    <property type="entry name" value="EF_HAND_1"/>
    <property type="match status" value="1"/>
</dbReference>
<dbReference type="FunFam" id="3.10.20.90:FF:000238">
    <property type="entry name" value="Phosphoinositide phospholipase C"/>
    <property type="match status" value="1"/>
</dbReference>
<dbReference type="InterPro" id="IPR001192">
    <property type="entry name" value="PI-PLC_fam"/>
</dbReference>
<feature type="region of interest" description="Disordered" evidence="9">
    <location>
        <begin position="1788"/>
        <end position="1873"/>
    </location>
</feature>
<feature type="region of interest" description="Disordered" evidence="9">
    <location>
        <begin position="4151"/>
        <end position="4175"/>
    </location>
</feature>
<dbReference type="SMART" id="SM00148">
    <property type="entry name" value="PLCXc"/>
    <property type="match status" value="1"/>
</dbReference>
<dbReference type="Pfam" id="PF00388">
    <property type="entry name" value="PI-PLC-X"/>
    <property type="match status" value="1"/>
</dbReference>
<dbReference type="GO" id="GO:0007186">
    <property type="term" value="P:G protein-coupled receptor signaling pathway"/>
    <property type="evidence" value="ECO:0007669"/>
    <property type="project" value="TreeGrafter"/>
</dbReference>
<gene>
    <name evidence="14" type="ORF">O3P69_015904</name>
</gene>
<feature type="repeat" description="ANK" evidence="6">
    <location>
        <begin position="713"/>
        <end position="747"/>
    </location>
</feature>
<keyword evidence="5" id="KW-0807">Transducer</keyword>
<feature type="region of interest" description="Disordered" evidence="9">
    <location>
        <begin position="4191"/>
        <end position="4211"/>
    </location>
</feature>
<dbReference type="Pfam" id="PF12796">
    <property type="entry name" value="Ank_2"/>
    <property type="match status" value="1"/>
</dbReference>
<feature type="region of interest" description="Disordered" evidence="9">
    <location>
        <begin position="262"/>
        <end position="515"/>
    </location>
</feature>
<feature type="region of interest" description="Disordered" evidence="9">
    <location>
        <begin position="1735"/>
        <end position="1776"/>
    </location>
</feature>
<dbReference type="Gene3D" id="3.20.20.190">
    <property type="entry name" value="Phosphatidylinositol (PI) phosphodiesterase"/>
    <property type="match status" value="1"/>
</dbReference>
<dbReference type="PROSITE" id="PS50297">
    <property type="entry name" value="ANK_REP_REGION"/>
    <property type="match status" value="2"/>
</dbReference>
<keyword evidence="3 8" id="KW-0442">Lipid degradation</keyword>
<feature type="compositionally biased region" description="Low complexity" evidence="9">
    <location>
        <begin position="1823"/>
        <end position="1834"/>
    </location>
</feature>
<dbReference type="SMART" id="SM00314">
    <property type="entry name" value="RA"/>
    <property type="match status" value="2"/>
</dbReference>
<dbReference type="InterPro" id="IPR011992">
    <property type="entry name" value="EF-hand-dom_pair"/>
</dbReference>
<dbReference type="Pfam" id="PF00617">
    <property type="entry name" value="RasGEF"/>
    <property type="match status" value="1"/>
</dbReference>
<dbReference type="Gene3D" id="2.60.40.150">
    <property type="entry name" value="C2 domain"/>
    <property type="match status" value="1"/>
</dbReference>
<keyword evidence="2" id="KW-0106">Calcium</keyword>
<dbReference type="SMART" id="SM00149">
    <property type="entry name" value="PLCYc"/>
    <property type="match status" value="1"/>
</dbReference>
<evidence type="ECO:0000259" key="12">
    <source>
        <dbReference type="PROSITE" id="PS50009"/>
    </source>
</evidence>
<dbReference type="InterPro" id="IPR036964">
    <property type="entry name" value="RASGEF_cat_dom_sf"/>
</dbReference>
<feature type="domain" description="Ras-associating" evidence="13">
    <location>
        <begin position="4036"/>
        <end position="4125"/>
    </location>
</feature>
<dbReference type="GO" id="GO:0016042">
    <property type="term" value="P:lipid catabolic process"/>
    <property type="evidence" value="ECO:0007669"/>
    <property type="project" value="UniProtKB-KW"/>
</dbReference>
<evidence type="ECO:0000256" key="5">
    <source>
        <dbReference type="ARBA" id="ARBA00023224"/>
    </source>
</evidence>
<feature type="compositionally biased region" description="Polar residues" evidence="9">
    <location>
        <begin position="2933"/>
        <end position="2942"/>
    </location>
</feature>
<evidence type="ECO:0000256" key="6">
    <source>
        <dbReference type="PROSITE-ProRule" id="PRU00023"/>
    </source>
</evidence>
<dbReference type="InterPro" id="IPR023578">
    <property type="entry name" value="Ras_GEF_dom_sf"/>
</dbReference>
<feature type="region of interest" description="Disordered" evidence="9">
    <location>
        <begin position="1547"/>
        <end position="1592"/>
    </location>
</feature>
<keyword evidence="7" id="KW-0344">Guanine-nucleotide releasing factor</keyword>
<feature type="compositionally biased region" description="Basic residues" evidence="9">
    <location>
        <begin position="1645"/>
        <end position="1658"/>
    </location>
</feature>
<feature type="domain" description="Ras-GEF" evidence="12">
    <location>
        <begin position="2422"/>
        <end position="2683"/>
    </location>
</feature>
<feature type="region of interest" description="Disordered" evidence="9">
    <location>
        <begin position="1703"/>
        <end position="1722"/>
    </location>
</feature>
<dbReference type="SUPFAM" id="SSF48403">
    <property type="entry name" value="Ankyrin repeat"/>
    <property type="match status" value="1"/>
</dbReference>
<dbReference type="FunFam" id="2.60.40.150:FF:000183">
    <property type="entry name" value="Phosphoinositide phospholipase C"/>
    <property type="match status" value="1"/>
</dbReference>
<feature type="region of interest" description="Disordered" evidence="9">
    <location>
        <begin position="850"/>
        <end position="897"/>
    </location>
</feature>
<dbReference type="Pfam" id="PF00168">
    <property type="entry name" value="C2"/>
    <property type="match status" value="1"/>
</dbReference>
<feature type="region of interest" description="Disordered" evidence="9">
    <location>
        <begin position="615"/>
        <end position="644"/>
    </location>
</feature>
<dbReference type="SUPFAM" id="SSF49562">
    <property type="entry name" value="C2 domain (Calcium/lipid-binding domain, CaLB)"/>
    <property type="match status" value="1"/>
</dbReference>
<feature type="domain" description="PI-PLC Y-box" evidence="11">
    <location>
        <begin position="3541"/>
        <end position="3709"/>
    </location>
</feature>
<dbReference type="InterPro" id="IPR029071">
    <property type="entry name" value="Ubiquitin-like_domsf"/>
</dbReference>
<feature type="compositionally biased region" description="Low complexity" evidence="9">
    <location>
        <begin position="357"/>
        <end position="367"/>
    </location>
</feature>
<protein>
    <recommendedName>
        <fullName evidence="1 8">Phosphoinositide phospholipase C</fullName>
        <ecNumber evidence="1 8">3.1.4.11</ecNumber>
    </recommendedName>
</protein>
<feature type="compositionally biased region" description="Low complexity" evidence="9">
    <location>
        <begin position="1622"/>
        <end position="1640"/>
    </location>
</feature>
<dbReference type="InterPro" id="IPR001895">
    <property type="entry name" value="RASGEF_cat_dom"/>
</dbReference>
<dbReference type="SUPFAM" id="SSF48366">
    <property type="entry name" value="Ras GEF"/>
    <property type="match status" value="1"/>
</dbReference>
<evidence type="ECO:0000256" key="3">
    <source>
        <dbReference type="ARBA" id="ARBA00022963"/>
    </source>
</evidence>
<dbReference type="GO" id="GO:0046488">
    <property type="term" value="P:phosphatidylinositol metabolic process"/>
    <property type="evidence" value="ECO:0007669"/>
    <property type="project" value="TreeGrafter"/>
</dbReference>
<dbReference type="InterPro" id="IPR028398">
    <property type="entry name" value="PLC-epsilon1_RA2"/>
</dbReference>
<feature type="compositionally biased region" description="Gly residues" evidence="9">
    <location>
        <begin position="1148"/>
        <end position="1159"/>
    </location>
</feature>
<evidence type="ECO:0000256" key="9">
    <source>
        <dbReference type="SAM" id="MobiDB-lite"/>
    </source>
</evidence>
<dbReference type="EC" id="3.1.4.11" evidence="1 8"/>
<feature type="compositionally biased region" description="Polar residues" evidence="9">
    <location>
        <begin position="3427"/>
        <end position="3450"/>
    </location>
</feature>
<feature type="compositionally biased region" description="Pro residues" evidence="9">
    <location>
        <begin position="2020"/>
        <end position="2032"/>
    </location>
</feature>
<evidence type="ECO:0000259" key="10">
    <source>
        <dbReference type="PROSITE" id="PS50004"/>
    </source>
</evidence>
<dbReference type="SMART" id="SM00147">
    <property type="entry name" value="RasGEF"/>
    <property type="match status" value="1"/>
</dbReference>
<reference evidence="14 15" key="1">
    <citation type="submission" date="2023-03" db="EMBL/GenBank/DDBJ databases">
        <title>High-quality genome of Scylla paramamosain provides insights in environmental adaptation.</title>
        <authorList>
            <person name="Zhang L."/>
        </authorList>
    </citation>
    <scope>NUCLEOTIDE SEQUENCE [LARGE SCALE GENOMIC DNA]</scope>
    <source>
        <strain evidence="14">LZ_2023a</strain>
        <tissue evidence="14">Muscle</tissue>
    </source>
</reference>
<feature type="region of interest" description="Disordered" evidence="9">
    <location>
        <begin position="1619"/>
        <end position="1678"/>
    </location>
</feature>
<dbReference type="GO" id="GO:0007265">
    <property type="term" value="P:Ras protein signal transduction"/>
    <property type="evidence" value="ECO:0007669"/>
    <property type="project" value="TreeGrafter"/>
</dbReference>
<dbReference type="Gene3D" id="2.30.29.30">
    <property type="entry name" value="Pleckstrin-homology domain (PH domain)/Phosphotyrosine-binding domain (PTB)"/>
    <property type="match status" value="1"/>
</dbReference>
<evidence type="ECO:0000313" key="14">
    <source>
        <dbReference type="EMBL" id="KAK8383776.1"/>
    </source>
</evidence>
<feature type="region of interest" description="Disordered" evidence="9">
    <location>
        <begin position="1110"/>
        <end position="1159"/>
    </location>
</feature>
<dbReference type="Gene3D" id="1.10.840.10">
    <property type="entry name" value="Ras guanine-nucleotide exchange factors catalytic domain"/>
    <property type="match status" value="1"/>
</dbReference>
<dbReference type="InterPro" id="IPR017946">
    <property type="entry name" value="PLC-like_Pdiesterase_TIM-brl"/>
</dbReference>
<dbReference type="SUPFAM" id="SSF48371">
    <property type="entry name" value="ARM repeat"/>
    <property type="match status" value="1"/>
</dbReference>
<keyword evidence="15" id="KW-1185">Reference proteome</keyword>
<comment type="caution">
    <text evidence="14">The sequence shown here is derived from an EMBL/GenBank/DDBJ whole genome shotgun (WGS) entry which is preliminary data.</text>
</comment>
<dbReference type="Gene3D" id="3.10.20.90">
    <property type="entry name" value="Phosphatidylinositol 3-kinase Catalytic Subunit, Chain A, domain 1"/>
    <property type="match status" value="2"/>
</dbReference>
<dbReference type="InterPro" id="IPR016024">
    <property type="entry name" value="ARM-type_fold"/>
</dbReference>
<dbReference type="SUPFAM" id="SSF51695">
    <property type="entry name" value="PLC-like phosphodiesterases"/>
    <property type="match status" value="1"/>
</dbReference>
<dbReference type="PROSITE" id="PS50007">
    <property type="entry name" value="PIPLC_X_DOMAIN"/>
    <property type="match status" value="1"/>
</dbReference>
<feature type="region of interest" description="Disordered" evidence="9">
    <location>
        <begin position="1414"/>
        <end position="1461"/>
    </location>
</feature>
<feature type="region of interest" description="Disordered" evidence="9">
    <location>
        <begin position="2077"/>
        <end position="2154"/>
    </location>
</feature>
<dbReference type="CDD" id="cd00275">
    <property type="entry name" value="C2_PLC_like"/>
    <property type="match status" value="1"/>
</dbReference>
<feature type="region of interest" description="Disordered" evidence="9">
    <location>
        <begin position="2002"/>
        <end position="2047"/>
    </location>
</feature>
<feature type="domain" description="Ras-associating" evidence="13">
    <location>
        <begin position="3893"/>
        <end position="3988"/>
    </location>
</feature>
<dbReference type="CDD" id="cd08596">
    <property type="entry name" value="PI-PLCc_epsilon"/>
    <property type="match status" value="1"/>
</dbReference>
<feature type="compositionally biased region" description="Gly residues" evidence="9">
    <location>
        <begin position="265"/>
        <end position="274"/>
    </location>
</feature>
<dbReference type="InterPro" id="IPR036770">
    <property type="entry name" value="Ankyrin_rpt-contain_sf"/>
</dbReference>
<dbReference type="PROSITE" id="PS50088">
    <property type="entry name" value="ANK_REPEAT"/>
    <property type="match status" value="2"/>
</dbReference>
<feature type="compositionally biased region" description="Low complexity" evidence="9">
    <location>
        <begin position="310"/>
        <end position="348"/>
    </location>
</feature>
<dbReference type="PANTHER" id="PTHR10336">
    <property type="entry name" value="PHOSPHOINOSITIDE-SPECIFIC PHOSPHOLIPASE C FAMILY PROTEIN"/>
    <property type="match status" value="1"/>
</dbReference>
<sequence length="4239" mass="462726">MDRPGVHLRPLAPHHPHHAHTHGSAPQAHGPASYTHGPPTHTHGPPAHTTSHPYSAPYTLGSSSSSAAHTHAHGTHPASYTHGPPAHAHFNSAASASAATPTATLPAEAAFRRDEDKSPKSSASHLSLLSTSFPCSLTSSINDLTGEAAVLETAIKGNDTYQVKRLLELHHDKFQIDLHGSILDKWSCDTGSRCVSQDVEILLRKSQTLIDRFDHRSEASSDNTDGGGVPGVFTNALHLAVDHGATDVVRLLLRYGVEPNRGGVLSLGGGGGTAGTAPGPRQRLSPRVSPTSVLSVDRRSLNTGHGSLMGSPSPRSSPRASPRGSPRGSPRCSPRSGSPRPFSRPSSPLAGCDRGSPRAPSPRAASPIHFVPPPVPYSDPEVRLRPRPLPRQFGVGDAARVDDERGRSRADVSAAARKEPHGLEARSDSVKKVSGGARPWRNGASEERPRTGIGSEQSAAAAAPAGRGAGGGERGKEKSRSPGTAEGRSIIKEDPRPEMSRDEGVARKDSSTRRVSWVPGVTDKAAASRDKPAYKRRHSAVVKSSEVTFQRQRSFSLDSQQQVRLTVAGSASWLLVPRPVISTENSTTRLAEPRGERDRSEPRYFTFSDVHPCTWEGAARPGTTSSSRRHEANSGAGDPSATSRFLVLNPDVPRERLVTYTSSEGTRLTFADLYTRDYLYTLPVLFLAAARGHSAITYLLLKYGASAGVTDTFGNTPLHLAACQMHVAWESVLDLLEFGAPISRPNTAGTTPLHLQPALVKLQEQLVLDCLATFEPPARPEPDPVTSSSRDLAAAPVRQSSNLLRRLQGVTSRDKSTTAAAAAATACPAAATAAPAAASSSLRGRVAAGRAGAVRGEREEDAGGMPSAEPSAALLTTSGSIRSRGGSATGPGPDYRSKELTWETLSHLGSRRRIRQLHEEGMDSEDGAKTTVAEAERSIALLKRLSGSVECLGFITRHLLTSAANILDFYERCTEAHLHTCFSSLLHHLLKNILELLCTTNGSGSLSNGGGDGDTAGGIPGAAGKRGEGAAALCLLELQFTAMTTLNKVIDAAVVHRIGDLSIDLDHHLLPPGSSSAASSVSSTTASAADRRGKVQPLFVGVTVGRLARQDSRTGSVVSSGGEAAPPPPPPPPPGTGAGSPGTPESGAGRGTAGRGGVAGMGHYGQWMMMWRQHSPVPPDQPQNTTSIIGTLASISAVSILNVMHNAITLHKRTVGAKQQCQPSQRMRQCRSHCLQILSSRVLLFMTHCPAIQTQLLDDNRLRSLVAALDTTHDPQLLCAVLQVVATLALSPHHHPALLAAKVPDALTQLILPSDEWFYTNHSTRHARYVKHHAARTLVYLGLQHRVNHRVNVYDLLLDEAPPPTPLGETSEDDYIMMTSAPPPLVTAQDSKRVLGMSVEGMVLHTLRSLENVPAPCGVTPTSEARSTTPLEWLLDPPPQDPARGSGTLRGTRRGASREEGPMGGRLLSCLLLGLPLVLHPVIFLRLLLHRLLTSMHHLTKWKSCTSRSSWTSHSSRARSRTSSSETDASTLRKRRRVNLTLDFAEACPEETAAPSPARPPRPAPSVLRANSEEAPPRNRKPSTPGGGGRRFRDTLAAAISTTDVSVTLQQLLPVRLRPADSHNSISSSSKATTPSGSPSIFPKRSFRFSSLHKKRSKSVHDHINSSGSTPNISQSRQDLALAEEDILAFQRQLQNLPSYERVDVPGLATPPPFRQRSRSVPRVTFESMSTLLVPRPSPIGRSPTSTAHLLPTTLTLPPSPHLSPTSALLSPSHSVLLSPSNSAHNIAASTPLHSPGGLASPNSPASSHVSPVLPPTPPHSLPSPRLRSPALSPIAPPRYHPGEDVPPLSALPASLQAGGEELRSSRSSSVTPTRYRRFDSPVYIVVDIPVVHRAVLLCVEEWLESGGVEVEGNPVVARELGEFLARVAQCGAPYQQWCEELRHHWNISDLDGSEDEEDSVEQINKDYCALQQLVVSGEVACSKEEAASLACIQLRIEETWAPPQSSDPPTSAHTHHTPDPTPITTHPPPQVHLPATTTSSSTTTTTTTTNLNTFNFNVANSDTCSSHLSAHTTTSTTHASYPHLPCPSPQPHSLVPTPTANHGGLYPPPHSHQNGKETVQLSVPSVPLETVPRRPSFQPYDEDTPRRAHPIPISDSFLGGPGDLFRGCYGAVDPHKKGGQPAAALQRCLPPPYWRAKNMARLIKEQKRKLFHTPLYDSEVALMKLYIQTVRRLPAFACHLHHVKELLRGKTKKKASRLLGIGTTNIVLLDTKTKILAKAQHTHDLLQWRTGGGRSHDRLVLEFRGTKWTFSVTSHDSLSHLGRALWSILQSEDPLPYIASTSHHHHHHHHRIDPPAGNYYTVLTCDNQPIHLLMTMGHVLLCWSRLDDVNEGQESSRGVPGSGLDMLYSEELEGLQKLLHFPEEVALKLTEVEYDLYYRVPPIAYIRHVTSDLRPPRHAQPPSYTQTVAHLTKRFKEVSSWITHVIVSQPTHEDRKAVLSCILRVALSCWNMANFNGAMEIITGLKSEKLKPFWLSLENEQLPVLDFLTAALLGEGRTHYEAALDRALMMPETRVVPFFGSFLRDLTRILQGTPSLVVLAEDGQEVEFISDYCGEDGFFTRIGPGGLINMAKIYEAQQVVERLATFHQHYVARSNHLAHSMIKDSLSGGGDVCGSGGSVVSSGGYGGGAGGTGGMDVQPLTHDHGVTLIPLPRSTVGLDLHTLQILHHGTTVVNWDPESGRSCLVYLRLERSNGTLTWCRPPWSALRAGHSSSQPDYVLSANPEDMVSPGLLHMYSEAPDVSGGVPEEGFIQVSCLKEVEPGVRDANFGTVARRYLLEASQPQEHCVTLIYGPNLADNRIMVLVAPPSVARLWCQGLQVLVRAQRRLASVSDKRLTWLKEQYLKLYFEYETCSGPKPAEAIKIFGGRNWGTSTTGSMSPQDPITKRGSGSTKLKKLKSQATITVSKDGTKCMEEMRVVPSPALSNTSRRTVLPTPAHSTHPSPPRSRSCDAASEHLIASHATPHLPSPAVPRPSYDPATGLPSPLQQAIGYRERSRSSGAGNGGEFMPVAPRGFRGESITQAAELDFTDFVVLYKSFSLRARNDLRELFKTLAVTRKSLSDSSLDDPGLSPSSPPTSPAQRAPPLAKPSLGLLTRNTSLDLLVFRNNCHKKKIFDAVAAASIVTNCAGLDSSKSQVVTLAELRRFLEEQQGEPRSLEEVRSLLYRHEPDPALRTQDLMSFEGFARFMMDEDNYAFPNEKMIPDEDEMNMPLSNYYIASSHNTYLTGHQLKGESSVELYSQVLLTGCRCVELDCWDGDDGSPMIYHGHTFTTKIPFRSVVETINRSAFVTSPYPIILSIENHCSLPQQSRMANIFMQVFGEKLVTKFLFEADFSEDVHLPSPSQLKYRILIKNKKLVADVGRDGLSSKGTSNRSPGRTNSLVSNTSTGSLNDPESDDEDEDDDYDDEEHNPFELAHDTLFEDDKHCSSLIKSVSMGTRTESLSSAEGSRFRPKSQSDDHLEGEELPPPKYKKQSSQIAKELSDLVNYCQAVKFHGFNLSSPRESVKGKKMGGRKSTVQPPIITNTPILVHSQVASDPSRLEPILQPPILKRAMGVHPCYQCSSLNENSAKRLCRRQPLDALQHTETQLMRTYPAAMRIDSSNFNPLYFWAFGIQMAALNYQTDDTYLHLNSAMFEQNGRCGYVLKPRVMWDYNHMMYRRFNPFDKEFDGLHVLNLRVSVISGQYVCQDNFQGSPQVEVEILGIPVDCLKFKTKVVQRNSFNPIWNDTFNIHVMFKDLAFLRLTVTDTSTGHTTALRILPLRCLRRGYRHVRLRNLQNQPLPVSTLFIYTLMEEEEYEIQQLSPGHDPTTQDSALKEAHVEHQDVTPTVALKRRKFFVKIHGVVPDEPYTVISATQECTARDVINKAMVKIGKGARIEDYILIEEVAKGWQRKGDNPTTQRILDMNERPLEAQAHWQGDGKFVLKKTSDDPSTRAWLTTIMKKKRGATEGEVTEEAKGWEEEDTFLVCVYNVASQIPYTILKAPTSSTAQDILAQALVKARRMEDPTRFVLVEELEYGQLTEMAGSSAKKRCPRVERRVLPDNQNIYKVQAGWQTLGKLVLRERGAPLDGTLSRASAAASALSSTLSTAISRVSRSRLHERRPVKETYSDPSALAAGHDAYQDHRRFKSMHETWRGTGGTSGAHSEGEILSDDDHPAADFRAAVHKLKKVSLKKFQRVWR</sequence>
<feature type="compositionally biased region" description="Low complexity" evidence="9">
    <location>
        <begin position="1509"/>
        <end position="1530"/>
    </location>
</feature>
<dbReference type="GO" id="GO:0004435">
    <property type="term" value="F:phosphatidylinositol-4,5-bisphosphate phospholipase C activity"/>
    <property type="evidence" value="ECO:0007669"/>
    <property type="project" value="UniProtKB-EC"/>
</dbReference>
<dbReference type="InterPro" id="IPR000008">
    <property type="entry name" value="C2_dom"/>
</dbReference>
<feature type="compositionally biased region" description="Polar residues" evidence="9">
    <location>
        <begin position="1665"/>
        <end position="1678"/>
    </location>
</feature>
<dbReference type="Gene3D" id="1.25.10.10">
    <property type="entry name" value="Leucine-rich Repeat Variant"/>
    <property type="match status" value="1"/>
</dbReference>
<keyword evidence="6" id="KW-0040">ANK repeat</keyword>
<evidence type="ECO:0000256" key="4">
    <source>
        <dbReference type="ARBA" id="ARBA00023098"/>
    </source>
</evidence>
<dbReference type="Pfam" id="PF09279">
    <property type="entry name" value="EF-hand_like"/>
    <property type="match status" value="1"/>
</dbReference>
<feature type="repeat" description="ANK" evidence="6">
    <location>
        <begin position="235"/>
        <end position="260"/>
    </location>
</feature>
<feature type="compositionally biased region" description="Basic residues" evidence="9">
    <location>
        <begin position="12"/>
        <end position="21"/>
    </location>
</feature>
<feature type="compositionally biased region" description="Low complexity" evidence="9">
    <location>
        <begin position="876"/>
        <end position="886"/>
    </location>
</feature>
<feature type="region of interest" description="Disordered" evidence="9">
    <location>
        <begin position="777"/>
        <end position="798"/>
    </location>
</feature>
<dbReference type="GO" id="GO:0005085">
    <property type="term" value="F:guanyl-nucleotide exchange factor activity"/>
    <property type="evidence" value="ECO:0007669"/>
    <property type="project" value="UniProtKB-KW"/>
</dbReference>
<dbReference type="CDD" id="cd01780">
    <property type="entry name" value="RA2_PLC-epsilon"/>
    <property type="match status" value="1"/>
</dbReference>
<dbReference type="InterPro" id="IPR018247">
    <property type="entry name" value="EF_Hand_1_Ca_BS"/>
</dbReference>
<dbReference type="InterPro" id="IPR000159">
    <property type="entry name" value="RA_dom"/>
</dbReference>
<dbReference type="InterPro" id="IPR000909">
    <property type="entry name" value="PLipase_C_PInositol-sp_X_dom"/>
</dbReference>
<dbReference type="InterPro" id="IPR011993">
    <property type="entry name" value="PH-like_dom_sf"/>
</dbReference>
<feature type="compositionally biased region" description="Low complexity" evidence="9">
    <location>
        <begin position="454"/>
        <end position="466"/>
    </location>
</feature>
<feature type="region of interest" description="Disordered" evidence="9">
    <location>
        <begin position="3495"/>
        <end position="3535"/>
    </location>
</feature>
<dbReference type="PANTHER" id="PTHR10336:SF6">
    <property type="entry name" value="1-PHOSPHATIDYLINOSITOL 4,5-BISPHOSPHATE PHOSPHODIESTERASE EPSILON-1"/>
    <property type="match status" value="1"/>
</dbReference>
<feature type="region of interest" description="Disordered" evidence="9">
    <location>
        <begin position="2933"/>
        <end position="2953"/>
    </location>
</feature>
<dbReference type="PROSITE" id="PS50004">
    <property type="entry name" value="C2"/>
    <property type="match status" value="1"/>
</dbReference>
<feature type="region of interest" description="Disordered" evidence="9">
    <location>
        <begin position="3422"/>
        <end position="3469"/>
    </location>
</feature>
<comment type="catalytic activity">
    <reaction evidence="8">
        <text>a 1,2-diacyl-sn-glycero-3-phospho-(1D-myo-inositol-4,5-bisphosphate) + H2O = 1D-myo-inositol 1,4,5-trisphosphate + a 1,2-diacyl-sn-glycerol + H(+)</text>
        <dbReference type="Rhea" id="RHEA:33179"/>
        <dbReference type="ChEBI" id="CHEBI:15377"/>
        <dbReference type="ChEBI" id="CHEBI:15378"/>
        <dbReference type="ChEBI" id="CHEBI:17815"/>
        <dbReference type="ChEBI" id="CHEBI:58456"/>
        <dbReference type="ChEBI" id="CHEBI:203600"/>
        <dbReference type="EC" id="3.1.4.11"/>
    </reaction>
</comment>
<dbReference type="Proteomes" id="UP001487740">
    <property type="component" value="Unassembled WGS sequence"/>
</dbReference>
<dbReference type="PROSITE" id="PS50009">
    <property type="entry name" value="RASGEF_CAT"/>
    <property type="match status" value="1"/>
</dbReference>
<dbReference type="Pfam" id="PF00788">
    <property type="entry name" value="RA"/>
    <property type="match status" value="2"/>
</dbReference>
<dbReference type="InterPro" id="IPR035892">
    <property type="entry name" value="C2_domain_sf"/>
</dbReference>
<proteinExistence type="predicted"/>
<dbReference type="PROSITE" id="PS50008">
    <property type="entry name" value="PIPLC_Y_DOMAIN"/>
    <property type="match status" value="1"/>
</dbReference>
<feature type="compositionally biased region" description="Low complexity" evidence="9">
    <location>
        <begin position="35"/>
        <end position="101"/>
    </location>
</feature>
<keyword evidence="4 8" id="KW-0443">Lipid metabolism</keyword>
<dbReference type="EMBL" id="JARAKH010000036">
    <property type="protein sequence ID" value="KAK8383776.1"/>
    <property type="molecule type" value="Genomic_DNA"/>
</dbReference>
<dbReference type="Pfam" id="PF00023">
    <property type="entry name" value="Ank"/>
    <property type="match status" value="1"/>
</dbReference>
<accession>A0AAW0T8U0</accession>
<feature type="compositionally biased region" description="Polar residues" evidence="9">
    <location>
        <begin position="1420"/>
        <end position="1430"/>
    </location>
</feature>
<feature type="region of interest" description="Disordered" evidence="9">
    <location>
        <begin position="2976"/>
        <end position="3045"/>
    </location>
</feature>
<evidence type="ECO:0000259" key="13">
    <source>
        <dbReference type="PROSITE" id="PS50200"/>
    </source>
</evidence>
<feature type="compositionally biased region" description="Pro residues" evidence="9">
    <location>
        <begin position="1813"/>
        <end position="1822"/>
    </location>
</feature>
<evidence type="ECO:0000256" key="2">
    <source>
        <dbReference type="ARBA" id="ARBA00022837"/>
    </source>
</evidence>
<evidence type="ECO:0000256" key="7">
    <source>
        <dbReference type="PROSITE-ProRule" id="PRU00168"/>
    </source>
</evidence>
<feature type="region of interest" description="Disordered" evidence="9">
    <location>
        <begin position="1"/>
        <end position="101"/>
    </location>
</feature>
<organism evidence="14 15">
    <name type="scientific">Scylla paramamosain</name>
    <name type="common">Mud crab</name>
    <dbReference type="NCBI Taxonomy" id="85552"/>
    <lineage>
        <taxon>Eukaryota</taxon>
        <taxon>Metazoa</taxon>
        <taxon>Ecdysozoa</taxon>
        <taxon>Arthropoda</taxon>
        <taxon>Crustacea</taxon>
        <taxon>Multicrustacea</taxon>
        <taxon>Malacostraca</taxon>
        <taxon>Eumalacostraca</taxon>
        <taxon>Eucarida</taxon>
        <taxon>Decapoda</taxon>
        <taxon>Pleocyemata</taxon>
        <taxon>Brachyura</taxon>
        <taxon>Eubrachyura</taxon>
        <taxon>Portunoidea</taxon>
        <taxon>Portunidae</taxon>
        <taxon>Portuninae</taxon>
        <taxon>Scylla</taxon>
    </lineage>
</organism>
<feature type="compositionally biased region" description="Low complexity" evidence="9">
    <location>
        <begin position="3121"/>
        <end position="3132"/>
    </location>
</feature>
<dbReference type="Gene3D" id="1.10.238.10">
    <property type="entry name" value="EF-hand"/>
    <property type="match status" value="1"/>
</dbReference>
<evidence type="ECO:0000259" key="11">
    <source>
        <dbReference type="PROSITE" id="PS50008"/>
    </source>
</evidence>
<feature type="compositionally biased region" description="Low complexity" evidence="9">
    <location>
        <begin position="2037"/>
        <end position="2047"/>
    </location>
</feature>
<feature type="compositionally biased region" description="Polar residues" evidence="9">
    <location>
        <begin position="3495"/>
        <end position="3506"/>
    </location>
</feature>
<dbReference type="SMART" id="SM00248">
    <property type="entry name" value="ANK"/>
    <property type="match status" value="3"/>
</dbReference>
<evidence type="ECO:0000256" key="8">
    <source>
        <dbReference type="RuleBase" id="RU361133"/>
    </source>
</evidence>
<dbReference type="SMART" id="SM00239">
    <property type="entry name" value="C2"/>
    <property type="match status" value="1"/>
</dbReference>
<dbReference type="InterPro" id="IPR002110">
    <property type="entry name" value="Ankyrin_rpt"/>
</dbReference>
<dbReference type="InterPro" id="IPR046973">
    <property type="entry name" value="PLC-epsilon1_cat"/>
</dbReference>
<feature type="compositionally biased region" description="Basic and acidic residues" evidence="9">
    <location>
        <begin position="489"/>
        <end position="512"/>
    </location>
</feature>
<dbReference type="PRINTS" id="PR00390">
    <property type="entry name" value="PHPHLIPASEC"/>
</dbReference>
<dbReference type="InterPro" id="IPR011989">
    <property type="entry name" value="ARM-like"/>
</dbReference>
<feature type="compositionally biased region" description="Basic and acidic residues" evidence="9">
    <location>
        <begin position="399"/>
        <end position="431"/>
    </location>
</feature>
<dbReference type="InterPro" id="IPR015359">
    <property type="entry name" value="PLC_EF-hand-like"/>
</dbReference>
<name>A0AAW0T8U0_SCYPA</name>
<dbReference type="Pfam" id="PF00387">
    <property type="entry name" value="PI-PLC-Y"/>
    <property type="match status" value="1"/>
</dbReference>